<comment type="subunit">
    <text evidence="2">Homodimer.</text>
</comment>
<reference evidence="4 5" key="1">
    <citation type="submission" date="2022-06" db="EMBL/GenBank/DDBJ databases">
        <title>Genomic Encyclopedia of Type Strains, Phase I: the one thousand microbial genomes (KMG-I) project.</title>
        <authorList>
            <person name="Kyrpides N."/>
        </authorList>
    </citation>
    <scope>NUCLEOTIDE SEQUENCE [LARGE SCALE GENOMIC DNA]</scope>
    <source>
        <strain evidence="4 5">DSM 43889</strain>
    </source>
</reference>
<comment type="subcellular location">
    <subcellularLocation>
        <location evidence="2">Cytoplasm</location>
        <location evidence="2">Nucleoid</location>
    </subcellularLocation>
</comment>
<dbReference type="SUPFAM" id="SSF82607">
    <property type="entry name" value="YbaB-like"/>
    <property type="match status" value="1"/>
</dbReference>
<dbReference type="PIRSF" id="PIRSF004555">
    <property type="entry name" value="UCP004555"/>
    <property type="match status" value="1"/>
</dbReference>
<sequence>MQPGGQPNMQQIIQQAQKLQQQVMEAQQELAEAEVTGTAGGGLVRATVNGSGELQNLVIDPKAVDPEDTETLADLVVAAVRDANREAQELAQRKLGPVAGGLGDMGGLGLGGPGGPALPGFPGL</sequence>
<feature type="coiled-coil region" evidence="3">
    <location>
        <begin position="9"/>
        <end position="36"/>
    </location>
</feature>
<keyword evidence="5" id="KW-1185">Reference proteome</keyword>
<dbReference type="PANTHER" id="PTHR33449">
    <property type="entry name" value="NUCLEOID-ASSOCIATED PROTEIN YBAB"/>
    <property type="match status" value="1"/>
</dbReference>
<comment type="function">
    <text evidence="2">Binds to DNA and alters its conformation. May be involved in regulation of gene expression, nucleoid organization and DNA protection.</text>
</comment>
<comment type="similarity">
    <text evidence="2">Belongs to the YbaB/EbfC family.</text>
</comment>
<gene>
    <name evidence="4" type="ORF">G443_003045</name>
</gene>
<organism evidence="4 5">
    <name type="scientific">Actinoalloteichus caeruleus DSM 43889</name>
    <dbReference type="NCBI Taxonomy" id="1120930"/>
    <lineage>
        <taxon>Bacteria</taxon>
        <taxon>Bacillati</taxon>
        <taxon>Actinomycetota</taxon>
        <taxon>Actinomycetes</taxon>
        <taxon>Pseudonocardiales</taxon>
        <taxon>Pseudonocardiaceae</taxon>
        <taxon>Actinoalloteichus</taxon>
        <taxon>Actinoalloteichus cyanogriseus</taxon>
    </lineage>
</organism>
<dbReference type="HAMAP" id="MF_00274">
    <property type="entry name" value="DNA_YbaB_EbfC"/>
    <property type="match status" value="1"/>
</dbReference>
<proteinExistence type="inferred from homology"/>
<dbReference type="PANTHER" id="PTHR33449:SF1">
    <property type="entry name" value="NUCLEOID-ASSOCIATED PROTEIN YBAB"/>
    <property type="match status" value="1"/>
</dbReference>
<dbReference type="Gene3D" id="3.30.1310.10">
    <property type="entry name" value="Nucleoid-associated protein YbaB-like domain"/>
    <property type="match status" value="1"/>
</dbReference>
<keyword evidence="2" id="KW-0963">Cytoplasm</keyword>
<dbReference type="EMBL" id="AUBJ02000001">
    <property type="protein sequence ID" value="MCP2332775.1"/>
    <property type="molecule type" value="Genomic_DNA"/>
</dbReference>
<dbReference type="NCBIfam" id="TIGR00103">
    <property type="entry name" value="DNA_YbaB_EbfC"/>
    <property type="match status" value="1"/>
</dbReference>
<keyword evidence="3" id="KW-0175">Coiled coil</keyword>
<dbReference type="InterPro" id="IPR004401">
    <property type="entry name" value="YbaB/EbfC"/>
</dbReference>
<comment type="caution">
    <text evidence="4">The sequence shown here is derived from an EMBL/GenBank/DDBJ whole genome shotgun (WGS) entry which is preliminary data.</text>
</comment>
<evidence type="ECO:0000313" key="5">
    <source>
        <dbReference type="Proteomes" id="UP000791080"/>
    </source>
</evidence>
<name>A0ABT1JJU6_ACTCY</name>
<protein>
    <recommendedName>
        <fullName evidence="2">Nucleoid-associated protein G443_003045</fullName>
    </recommendedName>
</protein>
<evidence type="ECO:0000256" key="2">
    <source>
        <dbReference type="HAMAP-Rule" id="MF_00274"/>
    </source>
</evidence>
<keyword evidence="1 2" id="KW-0238">DNA-binding</keyword>
<evidence type="ECO:0000256" key="1">
    <source>
        <dbReference type="ARBA" id="ARBA00023125"/>
    </source>
</evidence>
<dbReference type="InterPro" id="IPR036894">
    <property type="entry name" value="YbaB-like_sf"/>
</dbReference>
<evidence type="ECO:0000256" key="3">
    <source>
        <dbReference type="SAM" id="Coils"/>
    </source>
</evidence>
<dbReference type="Proteomes" id="UP000791080">
    <property type="component" value="Unassembled WGS sequence"/>
</dbReference>
<accession>A0ABT1JJU6</accession>
<dbReference type="Pfam" id="PF02575">
    <property type="entry name" value="YbaB_DNA_bd"/>
    <property type="match status" value="1"/>
</dbReference>
<evidence type="ECO:0000313" key="4">
    <source>
        <dbReference type="EMBL" id="MCP2332775.1"/>
    </source>
</evidence>